<dbReference type="InterPro" id="IPR036866">
    <property type="entry name" value="RibonucZ/Hydroxyglut_hydro"/>
</dbReference>
<proteinExistence type="predicted"/>
<dbReference type="RefSeq" id="WP_021705018.1">
    <property type="nucleotide sequence ID" value="NZ_BATJ01000006.1"/>
</dbReference>
<keyword evidence="2" id="KW-1185">Reference proteome</keyword>
<gene>
    <name evidence="1" type="ORF">VPR01S_06_00600</name>
</gene>
<name>U3BK93_VIBPR</name>
<sequence length="233" mass="26780">MEALGKDIWIVEGGTVPFFSLPYSTRMTVIRLQDGRLWIHSPIKLTLSLKAQIEALGEVAYLIGPNHLHHLFIEDWQRAYPLAQTYATAELKNKREDLFFNGVLESSSAMPWSSEIRQLLFTGSRAMQECVFYHPESGVLIVTDLIENFNPTVFKPWQRAIARGVGILAPNGKMPLDWRMSFMFSKPQAREHLATILEWQPRMIVMAHGEIIRQQAEGFLHRSFSWLDLNCSH</sequence>
<dbReference type="Pfam" id="PF14234">
    <property type="entry name" value="DUF4336"/>
    <property type="match status" value="1"/>
</dbReference>
<dbReference type="STRING" id="1219065.VPR01S_06_00600"/>
<dbReference type="EMBL" id="BATJ01000006">
    <property type="protein sequence ID" value="GAD67043.1"/>
    <property type="molecule type" value="Genomic_DNA"/>
</dbReference>
<dbReference type="Proteomes" id="UP000016570">
    <property type="component" value="Unassembled WGS sequence"/>
</dbReference>
<dbReference type="AlphaFoldDB" id="U3BK93"/>
<dbReference type="PANTHER" id="PTHR33835">
    <property type="entry name" value="YALI0C07656P"/>
    <property type="match status" value="1"/>
</dbReference>
<protein>
    <recommendedName>
        <fullName evidence="3">DUF4336 domain-containing protein</fullName>
    </recommendedName>
</protein>
<dbReference type="SUPFAM" id="SSF56281">
    <property type="entry name" value="Metallo-hydrolase/oxidoreductase"/>
    <property type="match status" value="1"/>
</dbReference>
<evidence type="ECO:0008006" key="3">
    <source>
        <dbReference type="Google" id="ProtNLM"/>
    </source>
</evidence>
<evidence type="ECO:0000313" key="2">
    <source>
        <dbReference type="Proteomes" id="UP000016570"/>
    </source>
</evidence>
<accession>U3BK93</accession>
<dbReference type="PANTHER" id="PTHR33835:SF1">
    <property type="entry name" value="METALLO-BETA-LACTAMASE DOMAIN-CONTAINING PROTEIN"/>
    <property type="match status" value="1"/>
</dbReference>
<dbReference type="InterPro" id="IPR025638">
    <property type="entry name" value="DUF4336"/>
</dbReference>
<evidence type="ECO:0000313" key="1">
    <source>
        <dbReference type="EMBL" id="GAD67043.1"/>
    </source>
</evidence>
<dbReference type="eggNOG" id="COG4221">
    <property type="taxonomic scope" value="Bacteria"/>
</dbReference>
<comment type="caution">
    <text evidence="1">The sequence shown here is derived from an EMBL/GenBank/DDBJ whole genome shotgun (WGS) entry which is preliminary data.</text>
</comment>
<reference evidence="1 2" key="1">
    <citation type="submission" date="2013-09" db="EMBL/GenBank/DDBJ databases">
        <title>Whole genome shotgun sequence of Vibrio proteolyticus NBRC 13287.</title>
        <authorList>
            <person name="Isaki S."/>
            <person name="Hosoyama A."/>
            <person name="Numata M."/>
            <person name="Hashimoto M."/>
            <person name="Hosoyama Y."/>
            <person name="Tsuchikane K."/>
            <person name="Noguchi M."/>
            <person name="Hirakata S."/>
            <person name="Ichikawa N."/>
            <person name="Ohji S."/>
            <person name="Yamazoe A."/>
            <person name="Fujita N."/>
        </authorList>
    </citation>
    <scope>NUCLEOTIDE SEQUENCE [LARGE SCALE GENOMIC DNA]</scope>
    <source>
        <strain evidence="1 2">NBRC 13287</strain>
    </source>
</reference>
<organism evidence="1 2">
    <name type="scientific">Vibrio proteolyticus NBRC 13287</name>
    <dbReference type="NCBI Taxonomy" id="1219065"/>
    <lineage>
        <taxon>Bacteria</taxon>
        <taxon>Pseudomonadati</taxon>
        <taxon>Pseudomonadota</taxon>
        <taxon>Gammaproteobacteria</taxon>
        <taxon>Vibrionales</taxon>
        <taxon>Vibrionaceae</taxon>
        <taxon>Vibrio</taxon>
    </lineage>
</organism>